<name>A0A327XYB7_9RHOB</name>
<dbReference type="Proteomes" id="UP000249165">
    <property type="component" value="Unassembled WGS sequence"/>
</dbReference>
<dbReference type="PRINTS" id="PR00455">
    <property type="entry name" value="HTHTETR"/>
</dbReference>
<dbReference type="PANTHER" id="PTHR30055:SF234">
    <property type="entry name" value="HTH-TYPE TRANSCRIPTIONAL REGULATOR BETI"/>
    <property type="match status" value="1"/>
</dbReference>
<proteinExistence type="predicted"/>
<comment type="caution">
    <text evidence="6">The sequence shown here is derived from an EMBL/GenBank/DDBJ whole genome shotgun (WGS) entry which is preliminary data.</text>
</comment>
<organism evidence="6 7">
    <name type="scientific">Salipiger aestuarii</name>
    <dbReference type="NCBI Taxonomy" id="568098"/>
    <lineage>
        <taxon>Bacteria</taxon>
        <taxon>Pseudomonadati</taxon>
        <taxon>Pseudomonadota</taxon>
        <taxon>Alphaproteobacteria</taxon>
        <taxon>Rhodobacterales</taxon>
        <taxon>Roseobacteraceae</taxon>
        <taxon>Salipiger</taxon>
    </lineage>
</organism>
<keyword evidence="2 4" id="KW-0238">DNA-binding</keyword>
<protein>
    <submittedName>
        <fullName evidence="6">TetR family transcriptional regulator</fullName>
    </submittedName>
</protein>
<dbReference type="InterPro" id="IPR050109">
    <property type="entry name" value="HTH-type_TetR-like_transc_reg"/>
</dbReference>
<dbReference type="InterPro" id="IPR001647">
    <property type="entry name" value="HTH_TetR"/>
</dbReference>
<dbReference type="PANTHER" id="PTHR30055">
    <property type="entry name" value="HTH-TYPE TRANSCRIPTIONAL REGULATOR RUTR"/>
    <property type="match status" value="1"/>
</dbReference>
<dbReference type="Pfam" id="PF00440">
    <property type="entry name" value="TetR_N"/>
    <property type="match status" value="1"/>
</dbReference>
<evidence type="ECO:0000256" key="3">
    <source>
        <dbReference type="ARBA" id="ARBA00023163"/>
    </source>
</evidence>
<evidence type="ECO:0000313" key="6">
    <source>
        <dbReference type="EMBL" id="RAK13212.1"/>
    </source>
</evidence>
<evidence type="ECO:0000256" key="4">
    <source>
        <dbReference type="PROSITE-ProRule" id="PRU00335"/>
    </source>
</evidence>
<accession>A0A327XYB7</accession>
<feature type="domain" description="HTH tetR-type" evidence="5">
    <location>
        <begin position="12"/>
        <end position="72"/>
    </location>
</feature>
<dbReference type="Gene3D" id="1.10.357.10">
    <property type="entry name" value="Tetracycline Repressor, domain 2"/>
    <property type="match status" value="1"/>
</dbReference>
<dbReference type="GO" id="GO:0003700">
    <property type="term" value="F:DNA-binding transcription factor activity"/>
    <property type="evidence" value="ECO:0007669"/>
    <property type="project" value="TreeGrafter"/>
</dbReference>
<feature type="DNA-binding region" description="H-T-H motif" evidence="4">
    <location>
        <begin position="35"/>
        <end position="54"/>
    </location>
</feature>
<dbReference type="RefSeq" id="WP_170134604.1">
    <property type="nucleotide sequence ID" value="NZ_LIGK01000102.1"/>
</dbReference>
<sequence length="200" mass="21517">MSPRMTRKETVQKTRSRLLAAAETLFAARGYTGTSLDAIAAEAGYTKGAVYANFSGKETMFLEVLGTIARRDLDRLIAAIGVAQGRREVEALLIDWAGERAKSGSWPLTLIEFVRQKRDDTEVIDQLTGILQANWRALGAVVVGPLGLSEPPLLVGAALHEIAYAPAMTIVSDPSASDLMRLFLAARHQISRPDPGCPAA</sequence>
<evidence type="ECO:0000256" key="1">
    <source>
        <dbReference type="ARBA" id="ARBA00023015"/>
    </source>
</evidence>
<dbReference type="InterPro" id="IPR009057">
    <property type="entry name" value="Homeodomain-like_sf"/>
</dbReference>
<reference evidence="6 7" key="1">
    <citation type="submission" date="2018-06" db="EMBL/GenBank/DDBJ databases">
        <title>Genomic Encyclopedia of Archaeal and Bacterial Type Strains, Phase II (KMG-II): from individual species to whole genera.</title>
        <authorList>
            <person name="Goeker M."/>
        </authorList>
    </citation>
    <scope>NUCLEOTIDE SEQUENCE [LARGE SCALE GENOMIC DNA]</scope>
    <source>
        <strain evidence="6 7">DSM 22011</strain>
    </source>
</reference>
<dbReference type="PROSITE" id="PS50977">
    <property type="entry name" value="HTH_TETR_2"/>
    <property type="match status" value="1"/>
</dbReference>
<evidence type="ECO:0000259" key="5">
    <source>
        <dbReference type="PROSITE" id="PS50977"/>
    </source>
</evidence>
<evidence type="ECO:0000313" key="7">
    <source>
        <dbReference type="Proteomes" id="UP000249165"/>
    </source>
</evidence>
<dbReference type="GO" id="GO:0000976">
    <property type="term" value="F:transcription cis-regulatory region binding"/>
    <property type="evidence" value="ECO:0007669"/>
    <property type="project" value="TreeGrafter"/>
</dbReference>
<keyword evidence="3" id="KW-0804">Transcription</keyword>
<evidence type="ECO:0000256" key="2">
    <source>
        <dbReference type="ARBA" id="ARBA00023125"/>
    </source>
</evidence>
<dbReference type="EMBL" id="QLMG01000039">
    <property type="protein sequence ID" value="RAK13212.1"/>
    <property type="molecule type" value="Genomic_DNA"/>
</dbReference>
<gene>
    <name evidence="6" type="ORF">ATI53_103941</name>
</gene>
<dbReference type="AlphaFoldDB" id="A0A327XYB7"/>
<keyword evidence="1" id="KW-0805">Transcription regulation</keyword>
<dbReference type="SUPFAM" id="SSF46689">
    <property type="entry name" value="Homeodomain-like"/>
    <property type="match status" value="1"/>
</dbReference>
<keyword evidence="7" id="KW-1185">Reference proteome</keyword>